<feature type="transmembrane region" description="Helical" evidence="6">
    <location>
        <begin position="102"/>
        <end position="120"/>
    </location>
</feature>
<evidence type="ECO:0000256" key="1">
    <source>
        <dbReference type="ARBA" id="ARBA00004651"/>
    </source>
</evidence>
<dbReference type="GO" id="GO:0006825">
    <property type="term" value="P:copper ion transport"/>
    <property type="evidence" value="ECO:0007669"/>
    <property type="project" value="InterPro"/>
</dbReference>
<evidence type="ECO:0000313" key="8">
    <source>
        <dbReference type="EMBL" id="MBB4571277.1"/>
    </source>
</evidence>
<dbReference type="PANTHER" id="PTHR34820:SF4">
    <property type="entry name" value="INNER MEMBRANE PROTEIN YEBZ"/>
    <property type="match status" value="1"/>
</dbReference>
<evidence type="ECO:0000256" key="2">
    <source>
        <dbReference type="ARBA" id="ARBA00022475"/>
    </source>
</evidence>
<evidence type="ECO:0000259" key="7">
    <source>
        <dbReference type="Pfam" id="PF05425"/>
    </source>
</evidence>
<comment type="subcellular location">
    <subcellularLocation>
        <location evidence="1">Cell membrane</location>
        <topology evidence="1">Multi-pass membrane protein</topology>
    </subcellularLocation>
</comment>
<dbReference type="EMBL" id="JACIIG010000021">
    <property type="protein sequence ID" value="MBB4571277.1"/>
    <property type="molecule type" value="Genomic_DNA"/>
</dbReference>
<evidence type="ECO:0000256" key="4">
    <source>
        <dbReference type="ARBA" id="ARBA00022989"/>
    </source>
</evidence>
<dbReference type="GO" id="GO:0005886">
    <property type="term" value="C:plasma membrane"/>
    <property type="evidence" value="ECO:0007669"/>
    <property type="project" value="UniProtKB-SubCell"/>
</dbReference>
<sequence>MLLWGASAFLWLLVPKVLAEKVWRMFGAAPLLAALVAALTTLASLPLASATIGNGWSDAFDTGTIRDVLFETTVGQAWLAEAAATLILVLAFPPPERWRRPGVALGSGLGLAALMLTGHASMHEGWLKLAHRANDVLHVLAGGGWLGALVPLVPILRLLNMPEDRTEALLALRRFSTVGHFAVALVIASGLVNTMLVLQHLPTDWSSPYQAMLAIKIVLVAGMSLLAIVNRYVLVPRMRHDRARALSAIRRGSIAEIVLGITVIALVAVFGVLEPV</sequence>
<feature type="transmembrane region" description="Helical" evidence="6">
    <location>
        <begin position="213"/>
        <end position="233"/>
    </location>
</feature>
<keyword evidence="4 6" id="KW-1133">Transmembrane helix</keyword>
<name>A0A7W7EN70_9HYPH</name>
<dbReference type="InterPro" id="IPR032694">
    <property type="entry name" value="CopC/D"/>
</dbReference>
<feature type="transmembrane region" description="Helical" evidence="6">
    <location>
        <begin position="254"/>
        <end position="273"/>
    </location>
</feature>
<evidence type="ECO:0000313" key="9">
    <source>
        <dbReference type="Proteomes" id="UP000543836"/>
    </source>
</evidence>
<keyword evidence="3 6" id="KW-0812">Transmembrane</keyword>
<dbReference type="PANTHER" id="PTHR34820">
    <property type="entry name" value="INNER MEMBRANE PROTEIN YEBZ"/>
    <property type="match status" value="1"/>
</dbReference>
<proteinExistence type="predicted"/>
<dbReference type="Proteomes" id="UP000543836">
    <property type="component" value="Unassembled WGS sequence"/>
</dbReference>
<gene>
    <name evidence="8" type="ORF">GGE60_005435</name>
</gene>
<evidence type="ECO:0000256" key="3">
    <source>
        <dbReference type="ARBA" id="ARBA00022692"/>
    </source>
</evidence>
<feature type="transmembrane region" description="Helical" evidence="6">
    <location>
        <begin position="29"/>
        <end position="48"/>
    </location>
</feature>
<dbReference type="InterPro" id="IPR008457">
    <property type="entry name" value="Cu-R_CopD_dom"/>
</dbReference>
<protein>
    <submittedName>
        <fullName evidence="8">Putative copper resistance protein D</fullName>
    </submittedName>
</protein>
<dbReference type="AlphaFoldDB" id="A0A7W7EN70"/>
<feature type="transmembrane region" description="Helical" evidence="6">
    <location>
        <begin position="180"/>
        <end position="201"/>
    </location>
</feature>
<evidence type="ECO:0000256" key="5">
    <source>
        <dbReference type="ARBA" id="ARBA00023136"/>
    </source>
</evidence>
<keyword evidence="5 6" id="KW-0472">Membrane</keyword>
<accession>A0A7W7EN70</accession>
<dbReference type="InterPro" id="IPR047689">
    <property type="entry name" value="CopD"/>
</dbReference>
<evidence type="ECO:0000256" key="6">
    <source>
        <dbReference type="SAM" id="Phobius"/>
    </source>
</evidence>
<keyword evidence="2" id="KW-1003">Cell membrane</keyword>
<dbReference type="NCBIfam" id="NF033808">
    <property type="entry name" value="copper_CopD"/>
    <property type="match status" value="1"/>
</dbReference>
<reference evidence="8 9" key="1">
    <citation type="submission" date="2020-08" db="EMBL/GenBank/DDBJ databases">
        <title>Genomic Encyclopedia of Type Strains, Phase IV (KMG-V): Genome sequencing to study the core and pangenomes of soil and plant-associated prokaryotes.</title>
        <authorList>
            <person name="Whitman W."/>
        </authorList>
    </citation>
    <scope>NUCLEOTIDE SEQUENCE [LARGE SCALE GENOMIC DNA]</scope>
    <source>
        <strain evidence="8 9">SEMIA 492</strain>
    </source>
</reference>
<comment type="caution">
    <text evidence="8">The sequence shown here is derived from an EMBL/GenBank/DDBJ whole genome shotgun (WGS) entry which is preliminary data.</text>
</comment>
<keyword evidence="9" id="KW-1185">Reference proteome</keyword>
<organism evidence="8 9">
    <name type="scientific">Rhizobium leucaenae</name>
    <dbReference type="NCBI Taxonomy" id="29450"/>
    <lineage>
        <taxon>Bacteria</taxon>
        <taxon>Pseudomonadati</taxon>
        <taxon>Pseudomonadota</taxon>
        <taxon>Alphaproteobacteria</taxon>
        <taxon>Hyphomicrobiales</taxon>
        <taxon>Rhizobiaceae</taxon>
        <taxon>Rhizobium/Agrobacterium group</taxon>
        <taxon>Rhizobium</taxon>
    </lineage>
</organism>
<feature type="domain" description="Copper resistance protein D" evidence="7">
    <location>
        <begin position="171"/>
        <end position="269"/>
    </location>
</feature>
<feature type="transmembrane region" description="Helical" evidence="6">
    <location>
        <begin position="140"/>
        <end position="159"/>
    </location>
</feature>
<dbReference type="Pfam" id="PF05425">
    <property type="entry name" value="CopD"/>
    <property type="match status" value="1"/>
</dbReference>